<dbReference type="AlphaFoldDB" id="A0A833DUB0"/>
<name>A0A833DUB0_9CREN</name>
<evidence type="ECO:0000313" key="1">
    <source>
        <dbReference type="EMBL" id="HIP57004.1"/>
    </source>
</evidence>
<reference evidence="1" key="1">
    <citation type="journal article" date="2020" name="ISME J.">
        <title>Gammaproteobacteria mediating utilization of methyl-, sulfur- and petroleum organic compounds in deep ocean hydrothermal plumes.</title>
        <authorList>
            <person name="Zhou Z."/>
            <person name="Liu Y."/>
            <person name="Pan J."/>
            <person name="Cron B.R."/>
            <person name="Toner B.M."/>
            <person name="Anantharaman K."/>
            <person name="Breier J.A."/>
            <person name="Dick G.J."/>
            <person name="Li M."/>
        </authorList>
    </citation>
    <scope>NUCLEOTIDE SEQUENCE</scope>
    <source>
        <strain evidence="1">SZUA-1435</strain>
    </source>
</reference>
<dbReference type="Proteomes" id="UP000605805">
    <property type="component" value="Unassembled WGS sequence"/>
</dbReference>
<gene>
    <name evidence="1" type="ORF">EYH02_02905</name>
</gene>
<organism evidence="1 2">
    <name type="scientific">Ignisphaera aggregans</name>
    <dbReference type="NCBI Taxonomy" id="334771"/>
    <lineage>
        <taxon>Archaea</taxon>
        <taxon>Thermoproteota</taxon>
        <taxon>Thermoprotei</taxon>
        <taxon>Desulfurococcales</taxon>
        <taxon>Desulfurococcaceae</taxon>
        <taxon>Ignisphaera</taxon>
    </lineage>
</organism>
<sequence length="71" mass="7819">MCLLVQLSVSTVLLLVLLDVDVEVLVVDVVDVVEVVDVVVDVVRDDLLREDLLLLLDFRAITPPQHVTSAL</sequence>
<accession>A0A833DUB0</accession>
<comment type="caution">
    <text evidence="1">The sequence shown here is derived from an EMBL/GenBank/DDBJ whole genome shotgun (WGS) entry which is preliminary data.</text>
</comment>
<dbReference type="EMBL" id="DQTV01000052">
    <property type="protein sequence ID" value="HIP57004.1"/>
    <property type="molecule type" value="Genomic_DNA"/>
</dbReference>
<proteinExistence type="predicted"/>
<protein>
    <submittedName>
        <fullName evidence="1">Uncharacterized protein</fullName>
    </submittedName>
</protein>
<evidence type="ECO:0000313" key="2">
    <source>
        <dbReference type="Proteomes" id="UP000605805"/>
    </source>
</evidence>